<dbReference type="CDD" id="cd22770">
    <property type="entry name" value="OTU_OTUD3"/>
    <property type="match status" value="1"/>
</dbReference>
<dbReference type="InterPro" id="IPR050704">
    <property type="entry name" value="Peptidase_C85-like"/>
</dbReference>
<dbReference type="SUPFAM" id="SSF54928">
    <property type="entry name" value="RNA-binding domain, RBD"/>
    <property type="match status" value="1"/>
</dbReference>
<evidence type="ECO:0000259" key="4">
    <source>
        <dbReference type="PROSITE" id="PS50802"/>
    </source>
</evidence>
<dbReference type="EC" id="3.4.19.12" evidence="5"/>
<name>A0A8S3QLH0_MYTED</name>
<dbReference type="GO" id="GO:0016579">
    <property type="term" value="P:protein deubiquitination"/>
    <property type="evidence" value="ECO:0007669"/>
    <property type="project" value="TreeGrafter"/>
</dbReference>
<keyword evidence="1" id="KW-0694">RNA-binding</keyword>
<evidence type="ECO:0000256" key="2">
    <source>
        <dbReference type="SAM" id="MobiDB-lite"/>
    </source>
</evidence>
<dbReference type="GO" id="GO:0003723">
    <property type="term" value="F:RNA binding"/>
    <property type="evidence" value="ECO:0007669"/>
    <property type="project" value="UniProtKB-UniRule"/>
</dbReference>
<dbReference type="InterPro" id="IPR000504">
    <property type="entry name" value="RRM_dom"/>
</dbReference>
<dbReference type="Pfam" id="PF00076">
    <property type="entry name" value="RRM_1"/>
    <property type="match status" value="1"/>
</dbReference>
<dbReference type="SUPFAM" id="SSF54001">
    <property type="entry name" value="Cysteine proteinases"/>
    <property type="match status" value="1"/>
</dbReference>
<organism evidence="5 6">
    <name type="scientific">Mytilus edulis</name>
    <name type="common">Blue mussel</name>
    <dbReference type="NCBI Taxonomy" id="6550"/>
    <lineage>
        <taxon>Eukaryota</taxon>
        <taxon>Metazoa</taxon>
        <taxon>Spiralia</taxon>
        <taxon>Lophotrochozoa</taxon>
        <taxon>Mollusca</taxon>
        <taxon>Bivalvia</taxon>
        <taxon>Autobranchia</taxon>
        <taxon>Pteriomorphia</taxon>
        <taxon>Mytilida</taxon>
        <taxon>Mytiloidea</taxon>
        <taxon>Mytilidae</taxon>
        <taxon>Mytilinae</taxon>
        <taxon>Mytilus</taxon>
    </lineage>
</organism>
<evidence type="ECO:0000259" key="3">
    <source>
        <dbReference type="PROSITE" id="PS50102"/>
    </source>
</evidence>
<dbReference type="PANTHER" id="PTHR12419">
    <property type="entry name" value="OTU DOMAIN CONTAINING PROTEIN"/>
    <property type="match status" value="1"/>
</dbReference>
<dbReference type="SMART" id="SM00360">
    <property type="entry name" value="RRM"/>
    <property type="match status" value="1"/>
</dbReference>
<sequence length="569" mass="64294">MNDHNSKMPPQISTKIYIGNLPETCRRVELQKMFELYGKVIECDIVRNYAFVHFENPDEAKMAQANLDGTDFEGSKLKVELSHSKVRQKPGMGGKGECYRCGKEGHWLKAETDDFCSTLSLHEIEVFHRDITEQICVALTFVELIKYLKCIIDKFSLEPENKVSTIKHTMSARRIRVIAARNQNPRYIQAGRQDVVSRKKEERQIRQQHKREKQIDSYLADDENFPSFSTQLGKLGLQLRDIPGDGNCLFRALGDQLEGHCRNHYKYRFEICNYMSEHRDEFEPFVEDDTPFEKYIKNLSAIGTYAGNDAIVAFARLYQINVVIHQLNSPFLLIQGPKTQSQTIKQIHISYHNGDHYSSVRKHGDNTESPANIRVKIGGDSQSAAGNKPQANGVTNGDIPHCGRVVKAVRDVEIIEQEIMAATGCDDLTMIHESLYECDNDVDSAIAHILQIMTLTDESFNTETSSEVSQRTSTDSGVCTGNNSPVSSHVRDNSYGGSSGYDSIGSNGGARPKKDARVTAKERKEAKKMEKKKRAEERHRMKVGGMKTQFSDDEDVHTVITKDIAMMKI</sequence>
<dbReference type="InterPro" id="IPR003323">
    <property type="entry name" value="OTU_dom"/>
</dbReference>
<dbReference type="Pfam" id="PF02338">
    <property type="entry name" value="OTU"/>
    <property type="match status" value="1"/>
</dbReference>
<feature type="compositionally biased region" description="Polar residues" evidence="2">
    <location>
        <begin position="463"/>
        <end position="487"/>
    </location>
</feature>
<feature type="region of interest" description="Disordered" evidence="2">
    <location>
        <begin position="463"/>
        <end position="549"/>
    </location>
</feature>
<dbReference type="Gene3D" id="3.90.70.80">
    <property type="match status" value="1"/>
</dbReference>
<keyword evidence="6" id="KW-1185">Reference proteome</keyword>
<dbReference type="PROSITE" id="PS50102">
    <property type="entry name" value="RRM"/>
    <property type="match status" value="1"/>
</dbReference>
<reference evidence="5" key="1">
    <citation type="submission" date="2021-03" db="EMBL/GenBank/DDBJ databases">
        <authorList>
            <person name="Bekaert M."/>
        </authorList>
    </citation>
    <scope>NUCLEOTIDE SEQUENCE</scope>
</reference>
<feature type="compositionally biased region" description="Low complexity" evidence="2">
    <location>
        <begin position="493"/>
        <end position="505"/>
    </location>
</feature>
<feature type="domain" description="OTU" evidence="4">
    <location>
        <begin position="237"/>
        <end position="363"/>
    </location>
</feature>
<evidence type="ECO:0000313" key="6">
    <source>
        <dbReference type="Proteomes" id="UP000683360"/>
    </source>
</evidence>
<dbReference type="OrthoDB" id="415023at2759"/>
<feature type="compositionally biased region" description="Basic and acidic residues" evidence="2">
    <location>
        <begin position="512"/>
        <end position="539"/>
    </location>
</feature>
<dbReference type="GO" id="GO:0004843">
    <property type="term" value="F:cysteine-type deubiquitinase activity"/>
    <property type="evidence" value="ECO:0007669"/>
    <property type="project" value="UniProtKB-EC"/>
</dbReference>
<dbReference type="Gene3D" id="3.30.70.330">
    <property type="match status" value="1"/>
</dbReference>
<dbReference type="PANTHER" id="PTHR12419:SF7">
    <property type="entry name" value="OTU DOMAIN-CONTAINING PROTEIN 3"/>
    <property type="match status" value="1"/>
</dbReference>
<evidence type="ECO:0000313" key="5">
    <source>
        <dbReference type="EMBL" id="CAG2196329.1"/>
    </source>
</evidence>
<dbReference type="Proteomes" id="UP000683360">
    <property type="component" value="Unassembled WGS sequence"/>
</dbReference>
<comment type="caution">
    <text evidence="5">The sequence shown here is derived from an EMBL/GenBank/DDBJ whole genome shotgun (WGS) entry which is preliminary data.</text>
</comment>
<dbReference type="PROSITE" id="PS50802">
    <property type="entry name" value="OTU"/>
    <property type="match status" value="1"/>
</dbReference>
<proteinExistence type="predicted"/>
<dbReference type="InterPro" id="IPR035979">
    <property type="entry name" value="RBD_domain_sf"/>
</dbReference>
<dbReference type="InterPro" id="IPR038765">
    <property type="entry name" value="Papain-like_cys_pep_sf"/>
</dbReference>
<dbReference type="EMBL" id="CAJPWZ010000555">
    <property type="protein sequence ID" value="CAG2196329.1"/>
    <property type="molecule type" value="Genomic_DNA"/>
</dbReference>
<accession>A0A8S3QLH0</accession>
<feature type="domain" description="RRM" evidence="3">
    <location>
        <begin position="14"/>
        <end position="84"/>
    </location>
</feature>
<gene>
    <name evidence="5" type="ORF">MEDL_11261</name>
</gene>
<dbReference type="InterPro" id="IPR012677">
    <property type="entry name" value="Nucleotide-bd_a/b_plait_sf"/>
</dbReference>
<dbReference type="AlphaFoldDB" id="A0A8S3QLH0"/>
<evidence type="ECO:0000256" key="1">
    <source>
        <dbReference type="PROSITE-ProRule" id="PRU00176"/>
    </source>
</evidence>
<keyword evidence="5" id="KW-0378">Hydrolase</keyword>
<protein>
    <submittedName>
        <fullName evidence="5">OTUD3</fullName>
        <ecNumber evidence="5">3.4.19.12</ecNumber>
    </submittedName>
</protein>